<evidence type="ECO:0000313" key="3">
    <source>
        <dbReference type="Proteomes" id="UP000237608"/>
    </source>
</evidence>
<feature type="transmembrane region" description="Helical" evidence="1">
    <location>
        <begin position="96"/>
        <end position="117"/>
    </location>
</feature>
<feature type="transmembrane region" description="Helical" evidence="1">
    <location>
        <begin position="235"/>
        <end position="252"/>
    </location>
</feature>
<feature type="transmembrane region" description="Helical" evidence="1">
    <location>
        <begin position="259"/>
        <end position="277"/>
    </location>
</feature>
<keyword evidence="1" id="KW-0812">Transmembrane</keyword>
<comment type="caution">
    <text evidence="2">The sequence shown here is derived from an EMBL/GenBank/DDBJ whole genome shotgun (WGS) entry which is preliminary data.</text>
</comment>
<evidence type="ECO:0000256" key="1">
    <source>
        <dbReference type="SAM" id="Phobius"/>
    </source>
</evidence>
<dbReference type="OrthoDB" id="8229713at2"/>
<protein>
    <recommendedName>
        <fullName evidence="4">Polysaccharide polymerase</fullName>
    </recommendedName>
</protein>
<feature type="transmembrane region" description="Helical" evidence="1">
    <location>
        <begin position="176"/>
        <end position="197"/>
    </location>
</feature>
<name>A0A2S7WC86_9FLAO</name>
<feature type="transmembrane region" description="Helical" evidence="1">
    <location>
        <begin position="56"/>
        <end position="76"/>
    </location>
</feature>
<feature type="transmembrane region" description="Helical" evidence="1">
    <location>
        <begin position="384"/>
        <end position="404"/>
    </location>
</feature>
<sequence length="462" mass="54522">MKKRLFILLIFLIVFIVLQVSNSAPIQHRVLFIVSFSIIFFFTAFYLLNEKDFSPFIGSYIVFSFLFFIMAPILQLDEFFNKENQRFFNGLIYSNSLILKANFLIILFNLIFFTVYFSFNKYFKKQKKIIPNRYIPFYILFFFLVNVIIFILKYDYLITKISLTSYINNTSKMSGILSDKFLFFLPFAPLILGVNYLKNNWKNKRQNFYIIYCIVIVILFIFLLYKNPLTEKRNALGPVYISLIFLFIPKWINTNFKILSILLLSLVIFFPLSSLITHSNKNLSEMSFKEMISYKNVKKSVSNQFTSLNFDAFLMTASTIDYVEKNGHSMGRQLLPTGLFFIPRAIWKNKPISSGELIGKHIQKHHDKSKWFHNLALPFVAESYIDFGIIGIIIYAILLAFLCLKFVNWLKSDDPLRQLSAFYFAIHLIFLLRGDFTNGFVYFFLPFLAFFIFPKIFMKLLK</sequence>
<accession>A0A2S7WC86</accession>
<evidence type="ECO:0000313" key="2">
    <source>
        <dbReference type="EMBL" id="PQJ75238.1"/>
    </source>
</evidence>
<reference evidence="2 3" key="1">
    <citation type="submission" date="2016-12" db="EMBL/GenBank/DDBJ databases">
        <title>Trade-off between light-utilization and light-protection in marine flavobacteria.</title>
        <authorList>
            <person name="Kumagai Y."/>
            <person name="Yoshizawa S."/>
            <person name="Kogure K."/>
            <person name="Iwasaki W."/>
        </authorList>
    </citation>
    <scope>NUCLEOTIDE SEQUENCE [LARGE SCALE GENOMIC DNA]</scope>
    <source>
        <strain evidence="2 3">KCTC 22729</strain>
    </source>
</reference>
<feature type="transmembrane region" description="Helical" evidence="1">
    <location>
        <begin position="209"/>
        <end position="229"/>
    </location>
</feature>
<evidence type="ECO:0008006" key="4">
    <source>
        <dbReference type="Google" id="ProtNLM"/>
    </source>
</evidence>
<proteinExistence type="predicted"/>
<keyword evidence="3" id="KW-1185">Reference proteome</keyword>
<keyword evidence="1" id="KW-1133">Transmembrane helix</keyword>
<organism evidence="2 3">
    <name type="scientific">Polaribacter gangjinensis</name>
    <dbReference type="NCBI Taxonomy" id="574710"/>
    <lineage>
        <taxon>Bacteria</taxon>
        <taxon>Pseudomonadati</taxon>
        <taxon>Bacteroidota</taxon>
        <taxon>Flavobacteriia</taxon>
        <taxon>Flavobacteriales</taxon>
        <taxon>Flavobacteriaceae</taxon>
    </lineage>
</organism>
<gene>
    <name evidence="2" type="ORF">BTO13_08250</name>
</gene>
<dbReference type="Proteomes" id="UP000237608">
    <property type="component" value="Unassembled WGS sequence"/>
</dbReference>
<dbReference type="RefSeq" id="WP_105046379.1">
    <property type="nucleotide sequence ID" value="NZ_CP150662.1"/>
</dbReference>
<feature type="transmembrane region" description="Helical" evidence="1">
    <location>
        <begin position="440"/>
        <end position="458"/>
    </location>
</feature>
<dbReference type="AlphaFoldDB" id="A0A2S7WC86"/>
<feature type="transmembrane region" description="Helical" evidence="1">
    <location>
        <begin position="137"/>
        <end position="156"/>
    </location>
</feature>
<keyword evidence="1" id="KW-0472">Membrane</keyword>
<feature type="transmembrane region" description="Helical" evidence="1">
    <location>
        <begin position="33"/>
        <end position="49"/>
    </location>
</feature>
<dbReference type="EMBL" id="MSCL01000001">
    <property type="protein sequence ID" value="PQJ75238.1"/>
    <property type="molecule type" value="Genomic_DNA"/>
</dbReference>